<dbReference type="GO" id="GO:0005524">
    <property type="term" value="F:ATP binding"/>
    <property type="evidence" value="ECO:0007669"/>
    <property type="project" value="UniProtKB-KW"/>
</dbReference>
<reference evidence="5 6" key="1">
    <citation type="submission" date="2018-01" db="EMBL/GenBank/DDBJ databases">
        <title>Genomic Encyclopedia of Type Strains, Phase III (KMG-III): the genomes of soil and plant-associated and newly described type strains.</title>
        <authorList>
            <person name="Whitman W."/>
        </authorList>
    </citation>
    <scope>NUCLEOTIDE SEQUENCE [LARGE SCALE GENOMIC DNA]</scope>
    <source>
        <strain evidence="5 6">1131</strain>
    </source>
</reference>
<keyword evidence="2" id="KW-0547">Nucleotide-binding</keyword>
<evidence type="ECO:0000256" key="1">
    <source>
        <dbReference type="ARBA" id="ARBA00005417"/>
    </source>
</evidence>
<dbReference type="Pfam" id="PF00005">
    <property type="entry name" value="ABC_tran"/>
    <property type="match status" value="1"/>
</dbReference>
<dbReference type="PROSITE" id="PS00211">
    <property type="entry name" value="ABC_TRANSPORTER_1"/>
    <property type="match status" value="1"/>
</dbReference>
<name>A0A2S4M052_9HYPH</name>
<dbReference type="SMART" id="SM00382">
    <property type="entry name" value="AAA"/>
    <property type="match status" value="1"/>
</dbReference>
<evidence type="ECO:0000256" key="2">
    <source>
        <dbReference type="ARBA" id="ARBA00022741"/>
    </source>
</evidence>
<keyword evidence="3 5" id="KW-0067">ATP-binding</keyword>
<dbReference type="InterPro" id="IPR003593">
    <property type="entry name" value="AAA+_ATPase"/>
</dbReference>
<dbReference type="EMBL" id="PQFZ01000016">
    <property type="protein sequence ID" value="POR48038.1"/>
    <property type="molecule type" value="Genomic_DNA"/>
</dbReference>
<dbReference type="RefSeq" id="WP_103720318.1">
    <property type="nucleotide sequence ID" value="NZ_PQFZ01000016.1"/>
</dbReference>
<dbReference type="InterPro" id="IPR003439">
    <property type="entry name" value="ABC_transporter-like_ATP-bd"/>
</dbReference>
<dbReference type="InterPro" id="IPR027417">
    <property type="entry name" value="P-loop_NTPase"/>
</dbReference>
<dbReference type="Proteomes" id="UP000236919">
    <property type="component" value="Unassembled WGS sequence"/>
</dbReference>
<dbReference type="SUPFAM" id="SSF52540">
    <property type="entry name" value="P-loop containing nucleoside triphosphate hydrolases"/>
    <property type="match status" value="1"/>
</dbReference>
<organism evidence="5 6">
    <name type="scientific">Bosea psychrotolerans</name>
    <dbReference type="NCBI Taxonomy" id="1871628"/>
    <lineage>
        <taxon>Bacteria</taxon>
        <taxon>Pseudomonadati</taxon>
        <taxon>Pseudomonadota</taxon>
        <taxon>Alphaproteobacteria</taxon>
        <taxon>Hyphomicrobiales</taxon>
        <taxon>Boseaceae</taxon>
        <taxon>Bosea</taxon>
    </lineage>
</organism>
<dbReference type="PANTHER" id="PTHR43230">
    <property type="entry name" value="ABC-TYPE DIPEPTIDE/OLIGOPEPTIDE TRANSPORT SYSTEM, ATPASE COMPONENT"/>
    <property type="match status" value="1"/>
</dbReference>
<accession>A0A2S4M052</accession>
<dbReference type="AlphaFoldDB" id="A0A2S4M052"/>
<feature type="domain" description="ABC transporter" evidence="4">
    <location>
        <begin position="5"/>
        <end position="253"/>
    </location>
</feature>
<dbReference type="InterPro" id="IPR017871">
    <property type="entry name" value="ABC_transporter-like_CS"/>
</dbReference>
<protein>
    <submittedName>
        <fullName evidence="5">Peptide/nickel transport system ATP-binding protein</fullName>
    </submittedName>
</protein>
<evidence type="ECO:0000313" key="5">
    <source>
        <dbReference type="EMBL" id="POR48038.1"/>
    </source>
</evidence>
<gene>
    <name evidence="5" type="ORF">CYD53_11661</name>
</gene>
<evidence type="ECO:0000313" key="6">
    <source>
        <dbReference type="Proteomes" id="UP000236919"/>
    </source>
</evidence>
<keyword evidence="6" id="KW-1185">Reference proteome</keyword>
<comment type="caution">
    <text evidence="5">The sequence shown here is derived from an EMBL/GenBank/DDBJ whole genome shotgun (WGS) entry which is preliminary data.</text>
</comment>
<dbReference type="Gene3D" id="3.40.50.300">
    <property type="entry name" value="P-loop containing nucleotide triphosphate hydrolases"/>
    <property type="match status" value="1"/>
</dbReference>
<evidence type="ECO:0000259" key="4">
    <source>
        <dbReference type="PROSITE" id="PS50893"/>
    </source>
</evidence>
<comment type="similarity">
    <text evidence="1">Belongs to the ABC transporter superfamily.</text>
</comment>
<dbReference type="OrthoDB" id="2986442at2"/>
<dbReference type="PROSITE" id="PS50893">
    <property type="entry name" value="ABC_TRANSPORTER_2"/>
    <property type="match status" value="1"/>
</dbReference>
<dbReference type="CDD" id="cd03257">
    <property type="entry name" value="ABC_NikE_OppD_transporters"/>
    <property type="match status" value="1"/>
</dbReference>
<evidence type="ECO:0000256" key="3">
    <source>
        <dbReference type="ARBA" id="ARBA00022840"/>
    </source>
</evidence>
<sequence>MSALIELDRVSKSFSRGGLFSTRRVEAVKEVSFALDADKPEIFTVIGESGSGKSTLARMILGIHAPSSGQVRLGGRDVATYERRAFMAEVQPIFQNPFEAFNPLKRLDRYLFMTAERFGGATGTSAVDGSVDEALRQVGLSLPEIKGRFPHELSGGQLQRVAIARALVAKPRLIVADEPVSMIDASLRMSIVNLFGRLRDELGLSIVYITHDLATAYYISDRLIIMQQGVVVEQGPARAVLSAPTHPYSRQLRDAVLTPDSAGAFRATHSRKAAETPGARS</sequence>
<dbReference type="PANTHER" id="PTHR43230:SF1">
    <property type="entry name" value="OLIGOPEPTIDE ABC TRANSPORTER, ATP-BINDING PROTEIN"/>
    <property type="match status" value="1"/>
</dbReference>
<dbReference type="GO" id="GO:0016887">
    <property type="term" value="F:ATP hydrolysis activity"/>
    <property type="evidence" value="ECO:0007669"/>
    <property type="project" value="InterPro"/>
</dbReference>
<proteinExistence type="inferred from homology"/>